<feature type="signal peptide" evidence="2">
    <location>
        <begin position="1"/>
        <end position="33"/>
    </location>
</feature>
<protein>
    <recommendedName>
        <fullName evidence="3">Peptidase S9 prolyl oligopeptidase catalytic domain-containing protein</fullName>
    </recommendedName>
</protein>
<dbReference type="Gene3D" id="2.120.10.30">
    <property type="entry name" value="TolB, C-terminal domain"/>
    <property type="match status" value="1"/>
</dbReference>
<keyword evidence="2" id="KW-0732">Signal</keyword>
<dbReference type="InterPro" id="IPR029058">
    <property type="entry name" value="AB_hydrolase_fold"/>
</dbReference>
<dbReference type="EMBL" id="CP020918">
    <property type="protein sequence ID" value="AWG22848.1"/>
    <property type="molecule type" value="Genomic_DNA"/>
</dbReference>
<dbReference type="Proteomes" id="UP000244527">
    <property type="component" value="Chromosome"/>
</dbReference>
<dbReference type="GO" id="GO:0004252">
    <property type="term" value="F:serine-type endopeptidase activity"/>
    <property type="evidence" value="ECO:0007669"/>
    <property type="project" value="TreeGrafter"/>
</dbReference>
<dbReference type="InterPro" id="IPR001375">
    <property type="entry name" value="Peptidase_S9_cat"/>
</dbReference>
<reference evidence="4 5" key="1">
    <citation type="submission" date="2017-04" db="EMBL/GenBank/DDBJ databases">
        <title>Compelte genome sequence of WV33.</title>
        <authorList>
            <person name="Lee P.C."/>
        </authorList>
    </citation>
    <scope>NUCLEOTIDE SEQUENCE [LARGE SCALE GENOMIC DNA]</scope>
    <source>
        <strain evidence="4 5">WV33</strain>
    </source>
</reference>
<dbReference type="Gene3D" id="3.40.50.1820">
    <property type="entry name" value="alpha/beta hydrolase"/>
    <property type="match status" value="1"/>
</dbReference>
<evidence type="ECO:0000256" key="2">
    <source>
        <dbReference type="SAM" id="SignalP"/>
    </source>
</evidence>
<evidence type="ECO:0000259" key="3">
    <source>
        <dbReference type="Pfam" id="PF00326"/>
    </source>
</evidence>
<feature type="chain" id="PRO_5015653456" description="Peptidase S9 prolyl oligopeptidase catalytic domain-containing protein" evidence="2">
    <location>
        <begin position="34"/>
        <end position="870"/>
    </location>
</feature>
<dbReference type="SUPFAM" id="SSF53474">
    <property type="entry name" value="alpha/beta-Hydrolases"/>
    <property type="match status" value="1"/>
</dbReference>
<sequence>MITRKKYQSLGRSSSLVRLIRLLLLSSSSLCMAQLNPKKAVTAADYALWGKLTPQKLSENGTWISYSSSYSSHQDTLFVKNTATLKTHFFPKGQQGKFSTEAVFAYYSAPNTLAVFNLQTAQITILESVNEYFFTTDDQYLIVVSDSKKDQKILICSPNGHILKTIDSINTYSFNTDSTVLAITSKNNTESIAQLIFLKENFRTLKIINSPKENFSKMKWNKGGTALGFYGSSSTNSLLNPKLYYYSVSESKLHFFDSNTHQEFPKDMLLSTDSEALTLSDDGNKVFIQTYKKTVITKDTAMVWNTKDQWLYIQRPLMENYTYNGVWFPKNNRFSQITNHAISGIMLNGLQNVALLFDSRINEAQFKEYRELDYWLMDLKTGKKKLFLEKYANDGTLLASPEGDYFCYLKDGDWWVYSISKASHTNITQHIRFEFYEKKYVSGDKTYPFGFAGWSKDERSLLLYDAFDVWEITPDGRTAKRLTNGREDNIVYRIVSQQPSQQKTSNFSGFTSGYFNLDDNLYLSAERTDFSDSGYSVWNRKRGTQSLVFQPKKVDYLTTAKNGSSFMYLEQTFDQSPALMFKAGMLASPTVVYQSNLQQQHYLWGKSKAITYKDISGNHLKGVLNYPASYDPFKKYPMIVRLYENQAHNLHKYINPSLYNSAGFNVSNLTSQGYFVLYPDIVYQVGQPGQSALDCVLAAVNEALSTASIAPTHIGLIGHSFGGYETNFIVTHSNRFAAAVSGAGISDFYSLYLRTNGITGKPNYFRFESQQFRMGTSFFDNKWGYLNNSPLFNAQQMNTPLLSWTGESDTQIDSSQSMQFFMALRRLQKTHTLLVYPNEEHGLEKRINQQHLTQQIEKWFAHYLKKGDLL</sequence>
<dbReference type="SUPFAM" id="SSF82171">
    <property type="entry name" value="DPP6 N-terminal domain-like"/>
    <property type="match status" value="1"/>
</dbReference>
<keyword evidence="1" id="KW-0378">Hydrolase</keyword>
<dbReference type="PANTHER" id="PTHR42776:SF27">
    <property type="entry name" value="DIPEPTIDYL PEPTIDASE FAMILY MEMBER 6"/>
    <property type="match status" value="1"/>
</dbReference>
<accession>A0A2S1LGL9</accession>
<evidence type="ECO:0000313" key="5">
    <source>
        <dbReference type="Proteomes" id="UP000244527"/>
    </source>
</evidence>
<evidence type="ECO:0000313" key="4">
    <source>
        <dbReference type="EMBL" id="AWG22848.1"/>
    </source>
</evidence>
<evidence type="ECO:0000256" key="1">
    <source>
        <dbReference type="ARBA" id="ARBA00022801"/>
    </source>
</evidence>
<dbReference type="Pfam" id="PF00326">
    <property type="entry name" value="Peptidase_S9"/>
    <property type="match status" value="1"/>
</dbReference>
<dbReference type="InterPro" id="IPR011042">
    <property type="entry name" value="6-blade_b-propeller_TolB-like"/>
</dbReference>
<dbReference type="PANTHER" id="PTHR42776">
    <property type="entry name" value="SERINE PEPTIDASE S9 FAMILY MEMBER"/>
    <property type="match status" value="1"/>
</dbReference>
<name>A0A2S1LGL9_9FLAO</name>
<keyword evidence="5" id="KW-1185">Reference proteome</keyword>
<proteinExistence type="predicted"/>
<organism evidence="4 5">
    <name type="scientific">Flavobacterium faecale</name>
    <dbReference type="NCBI Taxonomy" id="1355330"/>
    <lineage>
        <taxon>Bacteria</taxon>
        <taxon>Pseudomonadati</taxon>
        <taxon>Bacteroidota</taxon>
        <taxon>Flavobacteriia</taxon>
        <taxon>Flavobacteriales</taxon>
        <taxon>Flavobacteriaceae</taxon>
        <taxon>Flavobacterium</taxon>
    </lineage>
</organism>
<dbReference type="GO" id="GO:0006508">
    <property type="term" value="P:proteolysis"/>
    <property type="evidence" value="ECO:0007669"/>
    <property type="project" value="InterPro"/>
</dbReference>
<dbReference type="AlphaFoldDB" id="A0A2S1LGL9"/>
<gene>
    <name evidence="4" type="ORF">FFWV33_15590</name>
</gene>
<dbReference type="KEGG" id="ffa:FFWV33_15590"/>
<feature type="domain" description="Peptidase S9 prolyl oligopeptidase catalytic" evidence="3">
    <location>
        <begin position="687"/>
        <end position="866"/>
    </location>
</feature>